<dbReference type="PRINTS" id="PR00237">
    <property type="entry name" value="GPCRRHODOPSN"/>
</dbReference>
<dbReference type="SUPFAM" id="SSF81321">
    <property type="entry name" value="Family A G protein-coupled receptor-like"/>
    <property type="match status" value="1"/>
</dbReference>
<keyword evidence="15" id="KW-1185">Reference proteome</keyword>
<evidence type="ECO:0000313" key="16">
    <source>
        <dbReference type="RefSeq" id="XP_018114388.1"/>
    </source>
</evidence>
<evidence type="ECO:0000256" key="7">
    <source>
        <dbReference type="ARBA" id="ARBA00023157"/>
    </source>
</evidence>
<evidence type="ECO:0000259" key="14">
    <source>
        <dbReference type="PROSITE" id="PS50262"/>
    </source>
</evidence>
<evidence type="ECO:0000256" key="6">
    <source>
        <dbReference type="ARBA" id="ARBA00023136"/>
    </source>
</evidence>
<dbReference type="GeneID" id="108714559"/>
<dbReference type="RefSeq" id="XP_018114388.1">
    <property type="nucleotide sequence ID" value="XM_018258899.2"/>
</dbReference>
<evidence type="ECO:0000256" key="3">
    <source>
        <dbReference type="ARBA" id="ARBA00022692"/>
    </source>
</evidence>
<feature type="transmembrane region" description="Helical" evidence="13">
    <location>
        <begin position="157"/>
        <end position="178"/>
    </location>
</feature>
<organism evidence="15 16">
    <name type="scientific">Xenopus laevis</name>
    <name type="common">African clawed frog</name>
    <dbReference type="NCBI Taxonomy" id="8355"/>
    <lineage>
        <taxon>Eukaryota</taxon>
        <taxon>Metazoa</taxon>
        <taxon>Chordata</taxon>
        <taxon>Craniata</taxon>
        <taxon>Vertebrata</taxon>
        <taxon>Euteleostomi</taxon>
        <taxon>Amphibia</taxon>
        <taxon>Batrachia</taxon>
        <taxon>Anura</taxon>
        <taxon>Pipoidea</taxon>
        <taxon>Pipidae</taxon>
        <taxon>Xenopodinae</taxon>
        <taxon>Xenopus</taxon>
        <taxon>Xenopus</taxon>
    </lineage>
</organism>
<dbReference type="InterPro" id="IPR000586">
    <property type="entry name" value="Somatstn_rcpt"/>
</dbReference>
<dbReference type="PANTHER" id="PTHR24229">
    <property type="entry name" value="NEUROPEPTIDES RECEPTOR"/>
    <property type="match status" value="1"/>
</dbReference>
<sequence>MTPTFPTTLLESSYIELNATLNTNISFNQNGTSPGLLIPLVYLVVCAVGLWGNTLVIYLAWRSPAGQNSVTALYILNLALADDLFMLGLPFLAAQNALSYWPFGSPACRLVMTLDAVNQFTSIFCLTVLSFDRYLAVVRPMQSAKWRKPKVAKCVNVTVWILSFLVVLPVVFFSGVPGNTGTCHIAWPEPAHIWRTGFILYTAALGFFCPLLVICICHLLIVAQVRSSGKRVRVAPNRRQGPERKVTKMVALTVTAFVLCWFPFYVLNIINLLWPLPESPKLYGLYSFVVALSYANSCLNPIIYALLARPFQRGLRRVLCRTSVRVADGTLKGGDNEVQEELSRVNGISQEGRSVRTDGGEGNSLKAISQNQVQQEVSTSAQKSLPEDLGASEKDSMLRISYL</sequence>
<feature type="transmembrane region" description="Helical" evidence="13">
    <location>
        <begin position="285"/>
        <end position="307"/>
    </location>
</feature>
<evidence type="ECO:0000256" key="11">
    <source>
        <dbReference type="RuleBase" id="RU000688"/>
    </source>
</evidence>
<dbReference type="InterPro" id="IPR000276">
    <property type="entry name" value="GPCR_Rhodpsn"/>
</dbReference>
<evidence type="ECO:0000256" key="2">
    <source>
        <dbReference type="ARBA" id="ARBA00022475"/>
    </source>
</evidence>
<dbReference type="PRINTS" id="PR00589">
    <property type="entry name" value="SOMATOSTTN3R"/>
</dbReference>
<keyword evidence="9" id="KW-0325">Glycoprotein</keyword>
<keyword evidence="7" id="KW-1015">Disulfide bond</keyword>
<dbReference type="InterPro" id="IPR001856">
    <property type="entry name" value="Somatstn_rcpt_3"/>
</dbReference>
<dbReference type="GO" id="GO:0042923">
    <property type="term" value="F:neuropeptide binding"/>
    <property type="evidence" value="ECO:0000318"/>
    <property type="project" value="GO_Central"/>
</dbReference>
<evidence type="ECO:0000256" key="12">
    <source>
        <dbReference type="SAM" id="MobiDB-lite"/>
    </source>
</evidence>
<evidence type="ECO:0000256" key="13">
    <source>
        <dbReference type="SAM" id="Phobius"/>
    </source>
</evidence>
<name>A0A1L8GNX8_XENLA</name>
<feature type="compositionally biased region" description="Polar residues" evidence="12">
    <location>
        <begin position="369"/>
        <end position="383"/>
    </location>
</feature>
<accession>A0A1L8GNX8</accession>
<dbReference type="AlphaFoldDB" id="A0A1L8GNX8"/>
<evidence type="ECO:0000313" key="17">
    <source>
        <dbReference type="Xenbase" id="XB-GENE-17342579"/>
    </source>
</evidence>
<feature type="transmembrane region" description="Helical" evidence="13">
    <location>
        <begin position="116"/>
        <end position="136"/>
    </location>
</feature>
<dbReference type="OMA" id="QSAKWRK"/>
<dbReference type="Gene3D" id="1.20.1070.10">
    <property type="entry name" value="Rhodopsin 7-helix transmembrane proteins"/>
    <property type="match status" value="1"/>
</dbReference>
<dbReference type="GO" id="GO:0005886">
    <property type="term" value="C:plasma membrane"/>
    <property type="evidence" value="ECO:0000318"/>
    <property type="project" value="GO_Central"/>
</dbReference>
<dbReference type="Pfam" id="PF00001">
    <property type="entry name" value="7tm_1"/>
    <property type="match status" value="1"/>
</dbReference>
<dbReference type="GO" id="GO:0007218">
    <property type="term" value="P:neuropeptide signaling pathway"/>
    <property type="evidence" value="ECO:0000318"/>
    <property type="project" value="GO_Central"/>
</dbReference>
<evidence type="ECO:0000256" key="1">
    <source>
        <dbReference type="ARBA" id="ARBA00004651"/>
    </source>
</evidence>
<feature type="transmembrane region" description="Helical" evidence="13">
    <location>
        <begin position="198"/>
        <end position="225"/>
    </location>
</feature>
<keyword evidence="2" id="KW-1003">Cell membrane</keyword>
<dbReference type="Bgee" id="108714559">
    <property type="expression patterns" value="Expressed in stomach and 5 other cell types or tissues"/>
</dbReference>
<keyword evidence="3 11" id="KW-0812">Transmembrane</keyword>
<dbReference type="CTD" id="108714559"/>
<dbReference type="AGR" id="Xenbase:XB-GENE-17342579"/>
<reference evidence="16" key="1">
    <citation type="submission" date="2025-08" db="UniProtKB">
        <authorList>
            <consortium name="RefSeq"/>
        </authorList>
    </citation>
    <scope>IDENTIFICATION</scope>
    <source>
        <strain evidence="16">J_2021</strain>
        <tissue evidence="16">Erythrocytes</tissue>
    </source>
</reference>
<dbReference type="PRINTS" id="PR00246">
    <property type="entry name" value="SOMATOSTATNR"/>
</dbReference>
<dbReference type="FunFam" id="1.20.1070.10:FF:000039">
    <property type="entry name" value="somatostatin receptor type 2"/>
    <property type="match status" value="1"/>
</dbReference>
<keyword evidence="6 13" id="KW-0472">Membrane</keyword>
<evidence type="ECO:0000313" key="15">
    <source>
        <dbReference type="Proteomes" id="UP000186698"/>
    </source>
</evidence>
<keyword evidence="5 11" id="KW-0297">G-protein coupled receptor</keyword>
<dbReference type="GO" id="GO:0004930">
    <property type="term" value="F:G protein-coupled receptor activity"/>
    <property type="evidence" value="ECO:0000318"/>
    <property type="project" value="GO_Central"/>
</dbReference>
<feature type="transmembrane region" description="Helical" evidence="13">
    <location>
        <begin position="73"/>
        <end position="96"/>
    </location>
</feature>
<dbReference type="KEGG" id="xla:108714559"/>
<proteinExistence type="inferred from homology"/>
<evidence type="ECO:0000256" key="4">
    <source>
        <dbReference type="ARBA" id="ARBA00022989"/>
    </source>
</evidence>
<feature type="region of interest" description="Disordered" evidence="12">
    <location>
        <begin position="369"/>
        <end position="395"/>
    </location>
</feature>
<evidence type="ECO:0000256" key="9">
    <source>
        <dbReference type="ARBA" id="ARBA00023180"/>
    </source>
</evidence>
<dbReference type="Xenbase" id="XB-GENE-17342579">
    <property type="gene designation" value="sstr3.L"/>
</dbReference>
<evidence type="ECO:0000256" key="5">
    <source>
        <dbReference type="ARBA" id="ARBA00023040"/>
    </source>
</evidence>
<dbReference type="STRING" id="8355.A0A1L8GNX8"/>
<gene>
    <name evidence="16 17" type="primary">sstr3.L</name>
</gene>
<dbReference type="CDD" id="cd15972">
    <property type="entry name" value="7tmA_SSTR3"/>
    <property type="match status" value="1"/>
</dbReference>
<dbReference type="GO" id="GO:0043005">
    <property type="term" value="C:neuron projection"/>
    <property type="evidence" value="ECO:0000318"/>
    <property type="project" value="GO_Central"/>
</dbReference>
<dbReference type="GO" id="GO:0004994">
    <property type="term" value="F:somatostatin receptor activity"/>
    <property type="evidence" value="ECO:0007669"/>
    <property type="project" value="InterPro"/>
</dbReference>
<dbReference type="PaxDb" id="8355-A0A1L8GNX8"/>
<evidence type="ECO:0000256" key="8">
    <source>
        <dbReference type="ARBA" id="ARBA00023170"/>
    </source>
</evidence>
<dbReference type="PROSITE" id="PS50262">
    <property type="entry name" value="G_PROTEIN_RECEP_F1_2"/>
    <property type="match status" value="1"/>
</dbReference>
<feature type="transmembrane region" description="Helical" evidence="13">
    <location>
        <begin position="246"/>
        <end position="265"/>
    </location>
</feature>
<dbReference type="PANTHER" id="PTHR24229:SF42">
    <property type="entry name" value="SOMATOSTATIN RECEPTOR TYPE 3"/>
    <property type="match status" value="1"/>
</dbReference>
<comment type="subcellular location">
    <subcellularLocation>
        <location evidence="1">Cell membrane</location>
        <topology evidence="1">Multi-pass membrane protein</topology>
    </subcellularLocation>
</comment>
<dbReference type="OrthoDB" id="6076970at2759"/>
<feature type="domain" description="G-protein coupled receptors family 1 profile" evidence="14">
    <location>
        <begin position="52"/>
        <end position="304"/>
    </location>
</feature>
<evidence type="ECO:0000256" key="10">
    <source>
        <dbReference type="ARBA" id="ARBA00023224"/>
    </source>
</evidence>
<keyword evidence="10 11" id="KW-0807">Transducer</keyword>
<dbReference type="PROSITE" id="PS00237">
    <property type="entry name" value="G_PROTEIN_RECEP_F1_1"/>
    <property type="match status" value="1"/>
</dbReference>
<keyword evidence="8 11" id="KW-0675">Receptor</keyword>
<dbReference type="InterPro" id="IPR017452">
    <property type="entry name" value="GPCR_Rhodpsn_7TM"/>
</dbReference>
<dbReference type="Proteomes" id="UP000186698">
    <property type="component" value="Chromosome 4L"/>
</dbReference>
<protein>
    <submittedName>
        <fullName evidence="16">Somatostatin receptor type 3</fullName>
    </submittedName>
</protein>
<comment type="similarity">
    <text evidence="11">Belongs to the G-protein coupled receptor 1 family.</text>
</comment>
<feature type="transmembrane region" description="Helical" evidence="13">
    <location>
        <begin position="36"/>
        <end position="61"/>
    </location>
</feature>
<keyword evidence="4 13" id="KW-1133">Transmembrane helix</keyword>